<sequence>MENQTDIDHGAASLAIQASLPATRDISLQKIAKIEAASRENIAKMEAEVRKMEAEARKMEAEARKMEAASHENIAKMEAEAKKMEAEAKKMEAEAKKMEAEVKKMEAEASLARIQADVYLAHHGLNYPEAPRALALSEALRPALLAMPHVLACNPGPDAQEAANP</sequence>
<accession>A0ABQ0GTB5</accession>
<dbReference type="Proteomes" id="UP001628179">
    <property type="component" value="Unassembled WGS sequence"/>
</dbReference>
<dbReference type="GeneID" id="98181922"/>
<evidence type="ECO:0000313" key="3">
    <source>
        <dbReference type="Proteomes" id="UP001628179"/>
    </source>
</evidence>
<comment type="caution">
    <text evidence="2">The sequence shown here is derived from an EMBL/GenBank/DDBJ whole genome shotgun (WGS) entry which is preliminary data.</text>
</comment>
<evidence type="ECO:0000256" key="1">
    <source>
        <dbReference type="SAM" id="Coils"/>
    </source>
</evidence>
<gene>
    <name evidence="2" type="ORF">MFIFM68171_11180</name>
</gene>
<name>A0ABQ0GTB5_9PEZI</name>
<dbReference type="EMBL" id="BAAFSV010000006">
    <property type="protein sequence ID" value="GAB1320970.1"/>
    <property type="molecule type" value="Genomic_DNA"/>
</dbReference>
<evidence type="ECO:0000313" key="2">
    <source>
        <dbReference type="EMBL" id="GAB1320970.1"/>
    </source>
</evidence>
<proteinExistence type="predicted"/>
<feature type="coiled-coil region" evidence="1">
    <location>
        <begin position="35"/>
        <end position="117"/>
    </location>
</feature>
<protein>
    <submittedName>
        <fullName evidence="2">Uncharacterized protein</fullName>
    </submittedName>
</protein>
<keyword evidence="1" id="KW-0175">Coiled coil</keyword>
<reference evidence="2 3" key="1">
    <citation type="submission" date="2024-09" db="EMBL/GenBank/DDBJ databases">
        <title>Itraconazole resistance in Madurella fahalii resulting from another homologue of gene encoding cytochrome P450 14-alpha sterol demethylase (CYP51).</title>
        <authorList>
            <person name="Yoshioka I."/>
            <person name="Fahal A.H."/>
            <person name="Kaneko S."/>
            <person name="Yaguchi T."/>
        </authorList>
    </citation>
    <scope>NUCLEOTIDE SEQUENCE [LARGE SCALE GENOMIC DNA]</scope>
    <source>
        <strain evidence="2 3">IFM 68171</strain>
    </source>
</reference>
<dbReference type="RefSeq" id="XP_070922700.1">
    <property type="nucleotide sequence ID" value="XM_071066599.1"/>
</dbReference>
<organism evidence="2 3">
    <name type="scientific">Madurella fahalii</name>
    <dbReference type="NCBI Taxonomy" id="1157608"/>
    <lineage>
        <taxon>Eukaryota</taxon>
        <taxon>Fungi</taxon>
        <taxon>Dikarya</taxon>
        <taxon>Ascomycota</taxon>
        <taxon>Pezizomycotina</taxon>
        <taxon>Sordariomycetes</taxon>
        <taxon>Sordariomycetidae</taxon>
        <taxon>Sordariales</taxon>
        <taxon>Sordariales incertae sedis</taxon>
        <taxon>Madurella</taxon>
    </lineage>
</organism>
<keyword evidence="3" id="KW-1185">Reference proteome</keyword>